<comment type="subcellular location">
    <subcellularLocation>
        <location evidence="1">Membrane</location>
        <topology evidence="1">Multi-pass membrane protein</topology>
    </subcellularLocation>
</comment>
<protein>
    <submittedName>
        <fullName evidence="8">MFS transporter</fullName>
    </submittedName>
</protein>
<evidence type="ECO:0000256" key="6">
    <source>
        <dbReference type="SAM" id="Phobius"/>
    </source>
</evidence>
<dbReference type="Proteomes" id="UP001155820">
    <property type="component" value="Unassembled WGS sequence"/>
</dbReference>
<feature type="transmembrane region" description="Helical" evidence="6">
    <location>
        <begin position="467"/>
        <end position="489"/>
    </location>
</feature>
<dbReference type="PANTHER" id="PTHR42718:SF9">
    <property type="entry name" value="MAJOR FACILITATOR SUPERFAMILY MULTIDRUG TRANSPORTER MFSC"/>
    <property type="match status" value="1"/>
</dbReference>
<keyword evidence="2" id="KW-0813">Transport</keyword>
<dbReference type="SUPFAM" id="SSF103473">
    <property type="entry name" value="MFS general substrate transporter"/>
    <property type="match status" value="1"/>
</dbReference>
<feature type="transmembrane region" description="Helical" evidence="6">
    <location>
        <begin position="425"/>
        <end position="447"/>
    </location>
</feature>
<feature type="transmembrane region" description="Helical" evidence="6">
    <location>
        <begin position="196"/>
        <end position="219"/>
    </location>
</feature>
<feature type="transmembrane region" description="Helical" evidence="6">
    <location>
        <begin position="334"/>
        <end position="354"/>
    </location>
</feature>
<dbReference type="Pfam" id="PF07690">
    <property type="entry name" value="MFS_1"/>
    <property type="match status" value="1"/>
</dbReference>
<accession>A0AA44EKA5</accession>
<feature type="transmembrane region" description="Helical" evidence="6">
    <location>
        <begin position="537"/>
        <end position="555"/>
    </location>
</feature>
<evidence type="ECO:0000256" key="1">
    <source>
        <dbReference type="ARBA" id="ARBA00004141"/>
    </source>
</evidence>
<dbReference type="InterPro" id="IPR036259">
    <property type="entry name" value="MFS_trans_sf"/>
</dbReference>
<dbReference type="PANTHER" id="PTHR42718">
    <property type="entry name" value="MAJOR FACILITATOR SUPERFAMILY MULTIDRUG TRANSPORTER MFSC"/>
    <property type="match status" value="1"/>
</dbReference>
<dbReference type="AlphaFoldDB" id="A0AA44EKA5"/>
<keyword evidence="9" id="KW-1185">Reference proteome</keyword>
<evidence type="ECO:0000256" key="5">
    <source>
        <dbReference type="ARBA" id="ARBA00023136"/>
    </source>
</evidence>
<name>A0AA44EKA5_9HYPH</name>
<reference evidence="8" key="1">
    <citation type="submission" date="2019-07" db="EMBL/GenBank/DDBJ databases">
        <title>FDA dAtabase for Regulatory Grade micrObial Sequences (FDA-ARGOS): Supporting development and validation of Infectious Disease Dx tests.</title>
        <authorList>
            <person name="Bachman M."/>
            <person name="Young C."/>
            <person name="Tallon L."/>
            <person name="Sadzewicz L."/>
            <person name="Vavikolanu K."/>
            <person name="Mehta A."/>
            <person name="Aluvathingal J."/>
            <person name="Nadendla S."/>
            <person name="Nandy P."/>
            <person name="Geyer C."/>
            <person name="Yan Y."/>
            <person name="Sichtig H."/>
        </authorList>
    </citation>
    <scope>NUCLEOTIDE SEQUENCE</scope>
    <source>
        <strain evidence="8">FDAARGOS_618</strain>
    </source>
</reference>
<dbReference type="Gene3D" id="1.20.1250.20">
    <property type="entry name" value="MFS general substrate transporter like domains"/>
    <property type="match status" value="1"/>
</dbReference>
<feature type="transmembrane region" description="Helical" evidence="6">
    <location>
        <begin position="43"/>
        <end position="63"/>
    </location>
</feature>
<evidence type="ECO:0000256" key="2">
    <source>
        <dbReference type="ARBA" id="ARBA00022448"/>
    </source>
</evidence>
<evidence type="ECO:0000259" key="7">
    <source>
        <dbReference type="PROSITE" id="PS50850"/>
    </source>
</evidence>
<dbReference type="InterPro" id="IPR020846">
    <property type="entry name" value="MFS_dom"/>
</dbReference>
<dbReference type="RefSeq" id="WP_162702268.1">
    <property type="nucleotide sequence ID" value="NZ_DAISMG010000005.1"/>
</dbReference>
<feature type="transmembrane region" description="Helical" evidence="6">
    <location>
        <begin position="135"/>
        <end position="157"/>
    </location>
</feature>
<sequence>MMRLTRRVGSFFREETWDFPEHERPVVAGSPATPEHALTLRTAYALVAILVGLTGGLGNALVMVNITELQAGLALSSVQAAWLPMAYAMTNISANMLLIKLRQQYGLRVFTQLALGLYALLSLTHLLTADHWLTLAIRAASGFVAAALTPLSLFYVMQALPGRWRIRGLILGLGISQCAFPLASVVSPWLSVSAHWQSIFLFEAGLAFLSFAAVGAFRLPPAERERAFEPLDFLTFLLLGGSLAMIAAVLGLGRLEGWFEAPWIIWFLSLALPVIITALILENGRTTPLLNLRWLGSGDIVRFGFAILMARIVLAEQNVATGFLTALGGSDEHLRALSIVTFVGAVAGVIVSAITVNVEKLAIPMTLAVTAIAAATLADSSATSLDHLPWFYLSQAVISFAAMFFLGPALVLGITSALQKGSRELLSFTVLFGAVNSMGALTGQALFGACIDGIAIASQNWVLAQQNALRLAAVLAFLTAAYLAVLLAIRIRHKLAEIRRDKHMSTNGAAHIDPVGPTKRQSGMPWHPPTLSFQARVVLSAIATTGAILLLVAVWPQER</sequence>
<keyword evidence="3 6" id="KW-0812">Transmembrane</keyword>
<feature type="transmembrane region" description="Helical" evidence="6">
    <location>
        <begin position="109"/>
        <end position="129"/>
    </location>
</feature>
<dbReference type="PROSITE" id="PS50850">
    <property type="entry name" value="MFS"/>
    <property type="match status" value="1"/>
</dbReference>
<evidence type="ECO:0000256" key="4">
    <source>
        <dbReference type="ARBA" id="ARBA00022989"/>
    </source>
</evidence>
<dbReference type="InterPro" id="IPR011701">
    <property type="entry name" value="MFS"/>
</dbReference>
<gene>
    <name evidence="8" type="ORF">FOB26_15070</name>
</gene>
<organism evidence="8 9">
    <name type="scientific">Agrobacterium pusense</name>
    <dbReference type="NCBI Taxonomy" id="648995"/>
    <lineage>
        <taxon>Bacteria</taxon>
        <taxon>Pseudomonadati</taxon>
        <taxon>Pseudomonadota</taxon>
        <taxon>Alphaproteobacteria</taxon>
        <taxon>Hyphomicrobiales</taxon>
        <taxon>Rhizobiaceae</taxon>
        <taxon>Rhizobium/Agrobacterium group</taxon>
        <taxon>Agrobacterium</taxon>
    </lineage>
</organism>
<proteinExistence type="predicted"/>
<feature type="transmembrane region" description="Helical" evidence="6">
    <location>
        <begin position="294"/>
        <end position="314"/>
    </location>
</feature>
<feature type="transmembrane region" description="Helical" evidence="6">
    <location>
        <begin position="231"/>
        <end position="251"/>
    </location>
</feature>
<feature type="transmembrane region" description="Helical" evidence="6">
    <location>
        <begin position="361"/>
        <end position="378"/>
    </location>
</feature>
<dbReference type="EMBL" id="JABRWM010000006">
    <property type="protein sequence ID" value="NRF20384.1"/>
    <property type="molecule type" value="Genomic_DNA"/>
</dbReference>
<dbReference type="GO" id="GO:0022857">
    <property type="term" value="F:transmembrane transporter activity"/>
    <property type="evidence" value="ECO:0007669"/>
    <property type="project" value="InterPro"/>
</dbReference>
<feature type="transmembrane region" description="Helical" evidence="6">
    <location>
        <begin position="169"/>
        <end position="190"/>
    </location>
</feature>
<dbReference type="GO" id="GO:0016020">
    <property type="term" value="C:membrane"/>
    <property type="evidence" value="ECO:0007669"/>
    <property type="project" value="UniProtKB-SubCell"/>
</dbReference>
<comment type="caution">
    <text evidence="8">The sequence shown here is derived from an EMBL/GenBank/DDBJ whole genome shotgun (WGS) entry which is preliminary data.</text>
</comment>
<feature type="domain" description="Major facilitator superfamily (MFS) profile" evidence="7">
    <location>
        <begin position="44"/>
        <end position="499"/>
    </location>
</feature>
<evidence type="ECO:0000313" key="8">
    <source>
        <dbReference type="EMBL" id="NRF20384.1"/>
    </source>
</evidence>
<feature type="transmembrane region" description="Helical" evidence="6">
    <location>
        <begin position="263"/>
        <end position="282"/>
    </location>
</feature>
<keyword evidence="5 6" id="KW-0472">Membrane</keyword>
<feature type="transmembrane region" description="Helical" evidence="6">
    <location>
        <begin position="390"/>
        <end position="413"/>
    </location>
</feature>
<evidence type="ECO:0000256" key="3">
    <source>
        <dbReference type="ARBA" id="ARBA00022692"/>
    </source>
</evidence>
<keyword evidence="4 6" id="KW-1133">Transmembrane helix</keyword>
<evidence type="ECO:0000313" key="9">
    <source>
        <dbReference type="Proteomes" id="UP001155820"/>
    </source>
</evidence>